<dbReference type="AlphaFoldDB" id="A0A2A5RLH0"/>
<reference evidence="2 3" key="1">
    <citation type="submission" date="2014-12" db="EMBL/GenBank/DDBJ databases">
        <title>Draft genome sequences of 10 type strains of Lactococcus.</title>
        <authorList>
            <person name="Sun Z."/>
            <person name="Zhong Z."/>
            <person name="Liu W."/>
            <person name="Zhang W."/>
            <person name="Zhang H."/>
        </authorList>
    </citation>
    <scope>NUCLEOTIDE SEQUENCE [LARGE SCALE GENOMIC DNA]</scope>
    <source>
        <strain evidence="2 3">JCM 16395</strain>
    </source>
</reference>
<dbReference type="Pfam" id="PF04230">
    <property type="entry name" value="PS_pyruv_trans"/>
    <property type="match status" value="1"/>
</dbReference>
<protein>
    <recommendedName>
        <fullName evidence="1">Polysaccharide pyruvyl transferase domain-containing protein</fullName>
    </recommendedName>
</protein>
<keyword evidence="3" id="KW-1185">Reference proteome</keyword>
<evidence type="ECO:0000313" key="3">
    <source>
        <dbReference type="Proteomes" id="UP000218181"/>
    </source>
</evidence>
<dbReference type="EMBL" id="JXJU01000005">
    <property type="protein sequence ID" value="PCS00098.1"/>
    <property type="molecule type" value="Genomic_DNA"/>
</dbReference>
<dbReference type="Proteomes" id="UP000218181">
    <property type="component" value="Unassembled WGS sequence"/>
</dbReference>
<accession>A0A2A5RLH0</accession>
<dbReference type="RefSeq" id="WP_096817861.1">
    <property type="nucleotide sequence ID" value="NZ_JXJU01000005.1"/>
</dbReference>
<evidence type="ECO:0000259" key="1">
    <source>
        <dbReference type="Pfam" id="PF04230"/>
    </source>
</evidence>
<dbReference type="InterPro" id="IPR007345">
    <property type="entry name" value="Polysacch_pyruvyl_Trfase"/>
</dbReference>
<proteinExistence type="predicted"/>
<evidence type="ECO:0000313" key="2">
    <source>
        <dbReference type="EMBL" id="PCS00098.1"/>
    </source>
</evidence>
<comment type="caution">
    <text evidence="2">The sequence shown here is derived from an EMBL/GenBank/DDBJ whole genome shotgun (WGS) entry which is preliminary data.</text>
</comment>
<name>A0A2A5RLH0_9LACT</name>
<gene>
    <name evidence="2" type="ORF">RT41_GL001409</name>
</gene>
<sequence>MTKLITIWDTSVGTLNVGDEIINEAVKKELSDIYQDGYQLVSTTTHDIIGRRSRLIIKRSEASFVAGTNILSSKYKHFRTSNGWNLRYRDAFLVRDVILLGVGWENYQSKPSFTNRFMYQHILNKNIIHSVRDNHTKKMLESIGISNVVNTGCPTLWRLSPEHCQTIPHHKAKKVITTVTDYRKDKVADEKMLKTLKDNYEEVYLWLQGSYDEDYFDQLDSDVIKGIKKIPGSLQRYNEVLEDPDIEFVGTRLHAGIRAMQKGRRAVIIGVDNRSIEMKKDWDLPVLERENIDYLAEYINQDFETKINLDFELIEQWKAQFKHE</sequence>
<organism evidence="2 3">
    <name type="scientific">Lactococcus fujiensis JCM 16395</name>
    <dbReference type="NCBI Taxonomy" id="1291764"/>
    <lineage>
        <taxon>Bacteria</taxon>
        <taxon>Bacillati</taxon>
        <taxon>Bacillota</taxon>
        <taxon>Bacilli</taxon>
        <taxon>Lactobacillales</taxon>
        <taxon>Streptococcaceae</taxon>
        <taxon>Lactococcus</taxon>
    </lineage>
</organism>
<dbReference type="OrthoDB" id="9802987at2"/>
<dbReference type="STRING" id="1291764.GCA_001311235_02605"/>
<feature type="domain" description="Polysaccharide pyruvyl transferase" evidence="1">
    <location>
        <begin position="16"/>
        <end position="212"/>
    </location>
</feature>